<keyword evidence="11" id="KW-1185">Reference proteome</keyword>
<dbReference type="GO" id="GO:0004601">
    <property type="term" value="F:peroxidase activity"/>
    <property type="evidence" value="ECO:0007669"/>
    <property type="project" value="UniProtKB-KW"/>
</dbReference>
<reference evidence="10 11" key="1">
    <citation type="submission" date="2023-08" db="EMBL/GenBank/DDBJ databases">
        <title>Black Yeasts Isolated from many extreme environments.</title>
        <authorList>
            <person name="Coleine C."/>
            <person name="Stajich J.E."/>
            <person name="Selbmann L."/>
        </authorList>
    </citation>
    <scope>NUCLEOTIDE SEQUENCE [LARGE SCALE GENOMIC DNA]</scope>
    <source>
        <strain evidence="10 11">CCFEE 5935</strain>
    </source>
</reference>
<evidence type="ECO:0000256" key="3">
    <source>
        <dbReference type="ARBA" id="ARBA00022617"/>
    </source>
</evidence>
<dbReference type="GeneID" id="89931275"/>
<keyword evidence="5" id="KW-0560">Oxidoreductase</keyword>
<dbReference type="PANTHER" id="PTHR33577">
    <property type="entry name" value="STERIGMATOCYSTIN BIOSYNTHESIS PEROXIDASE STCC-RELATED"/>
    <property type="match status" value="1"/>
</dbReference>
<comment type="similarity">
    <text evidence="7">Belongs to the chloroperoxidase family.</text>
</comment>
<evidence type="ECO:0000256" key="5">
    <source>
        <dbReference type="ARBA" id="ARBA00023002"/>
    </source>
</evidence>
<feature type="domain" description="Heme haloperoxidase family profile" evidence="9">
    <location>
        <begin position="40"/>
        <end position="249"/>
    </location>
</feature>
<dbReference type="EMBL" id="JAVRRT010000020">
    <property type="protein sequence ID" value="KAK5164251.1"/>
    <property type="molecule type" value="Genomic_DNA"/>
</dbReference>
<keyword evidence="4" id="KW-0479">Metal-binding</keyword>
<evidence type="ECO:0000256" key="8">
    <source>
        <dbReference type="SAM" id="SignalP"/>
    </source>
</evidence>
<dbReference type="RefSeq" id="XP_064654544.1">
    <property type="nucleotide sequence ID" value="XM_064807171.1"/>
</dbReference>
<dbReference type="PROSITE" id="PS51405">
    <property type="entry name" value="HEME_HALOPEROXIDASE"/>
    <property type="match status" value="1"/>
</dbReference>
<evidence type="ECO:0000256" key="4">
    <source>
        <dbReference type="ARBA" id="ARBA00022723"/>
    </source>
</evidence>
<dbReference type="Proteomes" id="UP001337655">
    <property type="component" value="Unassembled WGS sequence"/>
</dbReference>
<dbReference type="SUPFAM" id="SSF47571">
    <property type="entry name" value="Cloroperoxidase"/>
    <property type="match status" value="1"/>
</dbReference>
<dbReference type="GO" id="GO:0046872">
    <property type="term" value="F:metal ion binding"/>
    <property type="evidence" value="ECO:0007669"/>
    <property type="project" value="UniProtKB-KW"/>
</dbReference>
<dbReference type="InterPro" id="IPR036851">
    <property type="entry name" value="Chloroperoxidase-like_sf"/>
</dbReference>
<dbReference type="AlphaFoldDB" id="A0AAV9NXE0"/>
<dbReference type="Pfam" id="PF01328">
    <property type="entry name" value="Peroxidase_2"/>
    <property type="match status" value="1"/>
</dbReference>
<feature type="chain" id="PRO_5043395797" description="Heme haloperoxidase family profile domain-containing protein" evidence="8">
    <location>
        <begin position="18"/>
        <end position="333"/>
    </location>
</feature>
<proteinExistence type="inferred from homology"/>
<keyword evidence="8" id="KW-0732">Signal</keyword>
<feature type="signal peptide" evidence="8">
    <location>
        <begin position="1"/>
        <end position="17"/>
    </location>
</feature>
<comment type="cofactor">
    <cofactor evidence="1">
        <name>heme b</name>
        <dbReference type="ChEBI" id="CHEBI:60344"/>
    </cofactor>
</comment>
<dbReference type="InterPro" id="IPR000028">
    <property type="entry name" value="Chloroperoxidase"/>
</dbReference>
<evidence type="ECO:0000256" key="2">
    <source>
        <dbReference type="ARBA" id="ARBA00022559"/>
    </source>
</evidence>
<keyword evidence="3" id="KW-0349">Heme</keyword>
<evidence type="ECO:0000259" key="9">
    <source>
        <dbReference type="PROSITE" id="PS51405"/>
    </source>
</evidence>
<evidence type="ECO:0000313" key="10">
    <source>
        <dbReference type="EMBL" id="KAK5164251.1"/>
    </source>
</evidence>
<accession>A0AAV9NXE0</accession>
<organism evidence="10 11">
    <name type="scientific">Saxophila tyrrhenica</name>
    <dbReference type="NCBI Taxonomy" id="1690608"/>
    <lineage>
        <taxon>Eukaryota</taxon>
        <taxon>Fungi</taxon>
        <taxon>Dikarya</taxon>
        <taxon>Ascomycota</taxon>
        <taxon>Pezizomycotina</taxon>
        <taxon>Dothideomycetes</taxon>
        <taxon>Dothideomycetidae</taxon>
        <taxon>Mycosphaerellales</taxon>
        <taxon>Extremaceae</taxon>
        <taxon>Saxophila</taxon>
    </lineage>
</organism>
<evidence type="ECO:0000256" key="7">
    <source>
        <dbReference type="ARBA" id="ARBA00025795"/>
    </source>
</evidence>
<evidence type="ECO:0000256" key="6">
    <source>
        <dbReference type="ARBA" id="ARBA00023004"/>
    </source>
</evidence>
<name>A0AAV9NXE0_9PEZI</name>
<dbReference type="Gene3D" id="1.10.489.10">
    <property type="entry name" value="Chloroperoxidase-like"/>
    <property type="match status" value="1"/>
</dbReference>
<gene>
    <name evidence="10" type="ORF">LTR77_009945</name>
</gene>
<sequence length="333" mass="36705">MHFSSIGALCIPLAADAQLLGGSIGNLLNSLAPAPKDDLRFKNFHPPGSGDVRSPCPGLNALANHNFIPHDGKNNTIPVLLKGLAEGLNMGADFTVAVGGAGLLSSNDPLSGGFDLNDLDEHSFPIEHDASLSRQDFYFGDDHSFYAPNWNSVVSQFHGSKTDLKTAAKAKYSRVQDSEKRNPTFTYGIREFIFSYGETAIYLQTMNRPSANGVAEVDYVDVLFREERLPYKEGWRVSPEPITLASLGEQVFELYSVSPEPAPEGAQVTKDSLKDAIIAVSVLFYRSLWSWLNETYADTTTGDWICEVLLRIDGRHLQRCWPLLNDTRSVDDM</sequence>
<evidence type="ECO:0000313" key="11">
    <source>
        <dbReference type="Proteomes" id="UP001337655"/>
    </source>
</evidence>
<keyword evidence="6" id="KW-0408">Iron</keyword>
<dbReference type="PANTHER" id="PTHR33577:SF9">
    <property type="entry name" value="PEROXIDASE STCC"/>
    <property type="match status" value="1"/>
</dbReference>
<comment type="caution">
    <text evidence="10">The sequence shown here is derived from an EMBL/GenBank/DDBJ whole genome shotgun (WGS) entry which is preliminary data.</text>
</comment>
<evidence type="ECO:0000256" key="1">
    <source>
        <dbReference type="ARBA" id="ARBA00001970"/>
    </source>
</evidence>
<keyword evidence="2" id="KW-0575">Peroxidase</keyword>
<protein>
    <recommendedName>
        <fullName evidence="9">Heme haloperoxidase family profile domain-containing protein</fullName>
    </recommendedName>
</protein>